<accession>A0A2P2M6I1</accession>
<dbReference type="SUPFAM" id="SSF52540">
    <property type="entry name" value="P-loop containing nucleoside triphosphate hydrolases"/>
    <property type="match status" value="1"/>
</dbReference>
<keyword evidence="3" id="KW-0819">tRNA processing</keyword>
<dbReference type="InterPro" id="IPR013562">
    <property type="entry name" value="TmcA/NAT10_N"/>
</dbReference>
<dbReference type="EMBL" id="GGEC01045330">
    <property type="protein sequence ID" value="MBX25814.1"/>
    <property type="molecule type" value="Transcribed_RNA"/>
</dbReference>
<keyword evidence="4" id="KW-0547">Nucleotide-binding</keyword>
<evidence type="ECO:0000313" key="10">
    <source>
        <dbReference type="EMBL" id="MBX25814.1"/>
    </source>
</evidence>
<proteinExistence type="predicted"/>
<name>A0A2P2M6I1_RHIMU</name>
<dbReference type="GO" id="GO:0005730">
    <property type="term" value="C:nucleolus"/>
    <property type="evidence" value="ECO:0007669"/>
    <property type="project" value="UniProtKB-SubCell"/>
</dbReference>
<evidence type="ECO:0000256" key="2">
    <source>
        <dbReference type="ARBA" id="ARBA00022679"/>
    </source>
</evidence>
<dbReference type="GO" id="GO:0030686">
    <property type="term" value="C:90S preribosome"/>
    <property type="evidence" value="ECO:0007669"/>
    <property type="project" value="TreeGrafter"/>
</dbReference>
<dbReference type="InterPro" id="IPR007807">
    <property type="entry name" value="TcmA/NAT10_helicase"/>
</dbReference>
<keyword evidence="6" id="KW-0012">Acyltransferase</keyword>
<dbReference type="AlphaFoldDB" id="A0A2P2M6I1"/>
<evidence type="ECO:0000256" key="4">
    <source>
        <dbReference type="ARBA" id="ARBA00022741"/>
    </source>
</evidence>
<dbReference type="PANTHER" id="PTHR10925">
    <property type="entry name" value="N-ACETYLTRANSFERASE 10"/>
    <property type="match status" value="1"/>
</dbReference>
<dbReference type="GO" id="GO:0005524">
    <property type="term" value="F:ATP binding"/>
    <property type="evidence" value="ECO:0007669"/>
    <property type="project" value="UniProtKB-KW"/>
</dbReference>
<dbReference type="GO" id="GO:0008033">
    <property type="term" value="P:tRNA processing"/>
    <property type="evidence" value="ECO:0007669"/>
    <property type="project" value="UniProtKB-KW"/>
</dbReference>
<dbReference type="Gene3D" id="3.40.50.11040">
    <property type="match status" value="1"/>
</dbReference>
<reference evidence="10" key="1">
    <citation type="submission" date="2018-02" db="EMBL/GenBank/DDBJ databases">
        <title>Rhizophora mucronata_Transcriptome.</title>
        <authorList>
            <person name="Meera S.P."/>
            <person name="Sreeshan A."/>
            <person name="Augustine A."/>
        </authorList>
    </citation>
    <scope>NUCLEOTIDE SEQUENCE</scope>
    <source>
        <tissue evidence="10">Leaf</tissue>
    </source>
</reference>
<evidence type="ECO:0000259" key="9">
    <source>
        <dbReference type="Pfam" id="PF08351"/>
    </source>
</evidence>
<evidence type="ECO:0000256" key="1">
    <source>
        <dbReference type="ARBA" id="ARBA00004604"/>
    </source>
</evidence>
<comment type="subcellular location">
    <subcellularLocation>
        <location evidence="1">Nucleus</location>
        <location evidence="1">Nucleolus</location>
    </subcellularLocation>
</comment>
<dbReference type="InterPro" id="IPR032672">
    <property type="entry name" value="TmcA/NAT10/Kre33"/>
</dbReference>
<evidence type="ECO:0000256" key="6">
    <source>
        <dbReference type="ARBA" id="ARBA00023315"/>
    </source>
</evidence>
<evidence type="ECO:0000256" key="7">
    <source>
        <dbReference type="ARBA" id="ARBA00068357"/>
    </source>
</evidence>
<dbReference type="GO" id="GO:1904812">
    <property type="term" value="P:rRNA acetylation involved in maturation of SSU-rRNA"/>
    <property type="evidence" value="ECO:0007669"/>
    <property type="project" value="TreeGrafter"/>
</dbReference>
<keyword evidence="5" id="KW-0067">ATP-binding</keyword>
<feature type="domain" description="TmcA/NAT10 N-terminal" evidence="9">
    <location>
        <begin position="12"/>
        <end position="159"/>
    </location>
</feature>
<dbReference type="Pfam" id="PF05127">
    <property type="entry name" value="NAT10_TcmA_helicase"/>
    <property type="match status" value="1"/>
</dbReference>
<evidence type="ECO:0000256" key="3">
    <source>
        <dbReference type="ARBA" id="ARBA00022694"/>
    </source>
</evidence>
<keyword evidence="2" id="KW-0808">Transferase</keyword>
<dbReference type="FunFam" id="3.40.50.300:FF:002218">
    <property type="entry name" value="tRNA(Met) cytidine acetyltransferase TmcA"/>
    <property type="match status" value="1"/>
</dbReference>
<dbReference type="PANTHER" id="PTHR10925:SF5">
    <property type="entry name" value="RNA CYTIDINE ACETYLTRANSFERASE"/>
    <property type="match status" value="1"/>
</dbReference>
<evidence type="ECO:0000259" key="8">
    <source>
        <dbReference type="Pfam" id="PF05127"/>
    </source>
</evidence>
<dbReference type="Pfam" id="PF08351">
    <property type="entry name" value="TmcA_N"/>
    <property type="match status" value="1"/>
</dbReference>
<feature type="domain" description="TcmA/NAT10 helicase" evidence="8">
    <location>
        <begin position="240"/>
        <end position="397"/>
    </location>
</feature>
<protein>
    <recommendedName>
        <fullName evidence="7">RNA cytidine acetyltransferase</fullName>
    </recommendedName>
</protein>
<sequence>MLSKAVVKSRPTVLWCYKDKLELSSHRKKRAKQIKKLMQRGLLDPEKVDPFQLFVETGGLTYCMYKDSERILGNTFGMCILQDFEALTPNLLARTMETVEGGGLIVLLLHSLSSLTSLYTMVMDVHERFRTESHAKAAGRFNERFLLSLASCKACVVMDDELNILPISSHIRSISRVPVQEDSEGLSEVERDLKNLKEELQDDLPVGPLIKKCCTLDQGKAVITFLDAILDKTLCGTVALLASRGRGKSAALGLAVAGAVAAKYSNIFVTAPTPENLKTLFEFICKGLNALEFKEQSDYDVVRSVNPDLKKAIVRININKDHRQTIQYIQPHEHEKLSQAELLVIDEAAAIPLPVVKSLLGTYLVFLSSTVNGYEGTGRSLSLKLLQQLEERSQMPGKHVESSLSGIT</sequence>
<dbReference type="Gene3D" id="3.40.50.300">
    <property type="entry name" value="P-loop containing nucleotide triphosphate hydrolases"/>
    <property type="match status" value="1"/>
</dbReference>
<evidence type="ECO:0000256" key="5">
    <source>
        <dbReference type="ARBA" id="ARBA00022840"/>
    </source>
</evidence>
<dbReference type="InterPro" id="IPR027417">
    <property type="entry name" value="P-loop_NTPase"/>
</dbReference>
<dbReference type="GO" id="GO:1990883">
    <property type="term" value="F:18S rRNA cytidine N-acetyltransferase activity"/>
    <property type="evidence" value="ECO:0007669"/>
    <property type="project" value="TreeGrafter"/>
</dbReference>
<organism evidence="10">
    <name type="scientific">Rhizophora mucronata</name>
    <name type="common">Asiatic mangrove</name>
    <dbReference type="NCBI Taxonomy" id="61149"/>
    <lineage>
        <taxon>Eukaryota</taxon>
        <taxon>Viridiplantae</taxon>
        <taxon>Streptophyta</taxon>
        <taxon>Embryophyta</taxon>
        <taxon>Tracheophyta</taxon>
        <taxon>Spermatophyta</taxon>
        <taxon>Magnoliopsida</taxon>
        <taxon>eudicotyledons</taxon>
        <taxon>Gunneridae</taxon>
        <taxon>Pentapetalae</taxon>
        <taxon>rosids</taxon>
        <taxon>fabids</taxon>
        <taxon>Malpighiales</taxon>
        <taxon>Rhizophoraceae</taxon>
        <taxon>Rhizophora</taxon>
    </lineage>
</organism>
<dbReference type="GO" id="GO:0000049">
    <property type="term" value="F:tRNA binding"/>
    <property type="evidence" value="ECO:0007669"/>
    <property type="project" value="TreeGrafter"/>
</dbReference>